<evidence type="ECO:0000313" key="1">
    <source>
        <dbReference type="EMBL" id="OKL50895.1"/>
    </source>
</evidence>
<dbReference type="AlphaFoldDB" id="A0A1Q5PTV6"/>
<accession>A0A1Q5PTV6</accession>
<name>A0A1Q5PTV6_9ACTO</name>
<dbReference type="Proteomes" id="UP000185612">
    <property type="component" value="Unassembled WGS sequence"/>
</dbReference>
<organism evidence="1 2">
    <name type="scientific">Buchananella hordeovulneris</name>
    <dbReference type="NCBI Taxonomy" id="52770"/>
    <lineage>
        <taxon>Bacteria</taxon>
        <taxon>Bacillati</taxon>
        <taxon>Actinomycetota</taxon>
        <taxon>Actinomycetes</taxon>
        <taxon>Actinomycetales</taxon>
        <taxon>Actinomycetaceae</taxon>
        <taxon>Buchananella</taxon>
    </lineage>
</organism>
<evidence type="ECO:0000313" key="2">
    <source>
        <dbReference type="Proteomes" id="UP000185612"/>
    </source>
</evidence>
<comment type="caution">
    <text evidence="1">The sequence shown here is derived from an EMBL/GenBank/DDBJ whole genome shotgun (WGS) entry which is preliminary data.</text>
</comment>
<reference evidence="2" key="1">
    <citation type="submission" date="2016-12" db="EMBL/GenBank/DDBJ databases">
        <authorList>
            <person name="Meng X."/>
        </authorList>
    </citation>
    <scope>NUCLEOTIDE SEQUENCE [LARGE SCALE GENOMIC DNA]</scope>
    <source>
        <strain evidence="2">DSM 20732</strain>
    </source>
</reference>
<protein>
    <submittedName>
        <fullName evidence="1">Uncharacterized protein</fullName>
    </submittedName>
</protein>
<sequence length="454" mass="48551">MEVELELARRVAGLQEAELTESDVHAFLLAAAELLGGPPQQLNGPGATFRWYRGARIVEIAAQARYRSPFFSLTVRGCGTEVVDNYEYRAFKNCSPFLLPPYLWAAALGRLPDSTWLGGDVLVGTWEQFADTVGRVLDCLPRDLALTPPAWRQLIRPLAPSGEARLAYLFNMGSDSPWGGVSFTGTPAGVDVYGFGAQGDEVQLLVPRALLDSGSVKMTDVVAGLAGGSNLAGVEFFDVEGFSMCPHPPKPSEPVDDLLVDEFGEPLADTPRAGISLDELRALIAASPASPSLPPRRPRPAPVPLQLGLSFPQASALVDQLLQGVAATTALTAAGAQPGEIWGRPALVGDGWHATVRKTSSRTLGADIDDTRIELCPSLEDGLYDGHDSLRYAWQLADLLTERYGSPLLQETGSSGHLSRLYQVGQRAVQVSTSLGGIELEVADAEGTLMLRYC</sequence>
<keyword evidence="2" id="KW-1185">Reference proteome</keyword>
<gene>
    <name evidence="1" type="ORF">BSZ40_10215</name>
</gene>
<dbReference type="OrthoDB" id="3260008at2"/>
<dbReference type="RefSeq" id="WP_073826051.1">
    <property type="nucleotide sequence ID" value="NZ_MQVS01000013.1"/>
</dbReference>
<dbReference type="InParanoid" id="A0A1Q5PTV6"/>
<proteinExistence type="predicted"/>
<dbReference type="EMBL" id="MQVS01000013">
    <property type="protein sequence ID" value="OKL50895.1"/>
    <property type="molecule type" value="Genomic_DNA"/>
</dbReference>